<evidence type="ECO:0008006" key="3">
    <source>
        <dbReference type="Google" id="ProtNLM"/>
    </source>
</evidence>
<gene>
    <name evidence="1" type="ORF">SAMN03080614_101710</name>
</gene>
<dbReference type="STRING" id="1120990.SAMN03080614_101710"/>
<evidence type="ECO:0000313" key="2">
    <source>
        <dbReference type="Proteomes" id="UP000243819"/>
    </source>
</evidence>
<dbReference type="Pfam" id="PF22010">
    <property type="entry name" value="OrtA"/>
    <property type="match status" value="1"/>
</dbReference>
<dbReference type="NCBIfam" id="NF040739">
    <property type="entry name" value="ornith_OrtA"/>
    <property type="match status" value="1"/>
</dbReference>
<sequence length="104" mass="11608">MDKIPKGTYVEITKEVLPRGERAPQVPIDTQNTPLHFKVKGFLETPASVGEEVEIKTAIGRKMTGILTNTNPRYTHDFGDVVPQLFQVRESIKNFMKSGDGHGQ</sequence>
<evidence type="ECO:0000313" key="1">
    <source>
        <dbReference type="EMBL" id="SES89011.1"/>
    </source>
</evidence>
<keyword evidence="2" id="KW-1185">Reference proteome</keyword>
<dbReference type="InterPro" id="IPR047755">
    <property type="entry name" value="OrtA"/>
</dbReference>
<dbReference type="EMBL" id="FOIF01000017">
    <property type="protein sequence ID" value="SES89011.1"/>
    <property type="molecule type" value="Genomic_DNA"/>
</dbReference>
<reference evidence="2" key="1">
    <citation type="submission" date="2016-10" db="EMBL/GenBank/DDBJ databases">
        <authorList>
            <person name="Varghese N."/>
            <person name="Submissions S."/>
        </authorList>
    </citation>
    <scope>NUCLEOTIDE SEQUENCE [LARGE SCALE GENOMIC DNA]</scope>
    <source>
        <strain evidence="2">DSM 13577</strain>
    </source>
</reference>
<accession>A0A1I0A4K6</accession>
<dbReference type="RefSeq" id="WP_091350223.1">
    <property type="nucleotide sequence ID" value="NZ_FOIF01000017.1"/>
</dbReference>
<name>A0A1I0A4K6_9FIRM</name>
<dbReference type="OrthoDB" id="3712030at2"/>
<protein>
    <recommendedName>
        <fullName evidence="3">2-amino-4-ketopentanoate thiolase alpha subunit</fullName>
    </recommendedName>
</protein>
<dbReference type="AlphaFoldDB" id="A0A1I0A4K6"/>
<proteinExistence type="predicted"/>
<organism evidence="1 2">
    <name type="scientific">Anaerobranca gottschalkii DSM 13577</name>
    <dbReference type="NCBI Taxonomy" id="1120990"/>
    <lineage>
        <taxon>Bacteria</taxon>
        <taxon>Bacillati</taxon>
        <taxon>Bacillota</taxon>
        <taxon>Clostridia</taxon>
        <taxon>Eubacteriales</taxon>
        <taxon>Proteinivoracaceae</taxon>
        <taxon>Anaerobranca</taxon>
    </lineage>
</organism>
<dbReference type="Proteomes" id="UP000243819">
    <property type="component" value="Unassembled WGS sequence"/>
</dbReference>